<dbReference type="PROSITE" id="PS50208">
    <property type="entry name" value="CASPASE_P20"/>
    <property type="match status" value="1"/>
</dbReference>
<dbReference type="EMBL" id="JALPRX010000155">
    <property type="protein sequence ID" value="MCK8787879.1"/>
    <property type="molecule type" value="Genomic_DNA"/>
</dbReference>
<evidence type="ECO:0000313" key="4">
    <source>
        <dbReference type="EMBL" id="MCK8787879.1"/>
    </source>
</evidence>
<keyword evidence="2" id="KW-0732">Signal</keyword>
<evidence type="ECO:0000313" key="5">
    <source>
        <dbReference type="Proteomes" id="UP001139516"/>
    </source>
</evidence>
<dbReference type="PANTHER" id="PTHR22576:SF37">
    <property type="entry name" value="MUCOSA-ASSOCIATED LYMPHOID TISSUE LYMPHOMA TRANSLOCATION PROTEIN 1"/>
    <property type="match status" value="1"/>
</dbReference>
<feature type="compositionally biased region" description="Low complexity" evidence="1">
    <location>
        <begin position="283"/>
        <end position="308"/>
    </location>
</feature>
<dbReference type="Proteomes" id="UP001139516">
    <property type="component" value="Unassembled WGS sequence"/>
</dbReference>
<evidence type="ECO:0000256" key="1">
    <source>
        <dbReference type="SAM" id="MobiDB-lite"/>
    </source>
</evidence>
<organism evidence="4 5">
    <name type="scientific">Roseomonas acroporae</name>
    <dbReference type="NCBI Taxonomy" id="2937791"/>
    <lineage>
        <taxon>Bacteria</taxon>
        <taxon>Pseudomonadati</taxon>
        <taxon>Pseudomonadota</taxon>
        <taxon>Alphaproteobacteria</taxon>
        <taxon>Acetobacterales</taxon>
        <taxon>Roseomonadaceae</taxon>
        <taxon>Roseomonas</taxon>
    </lineage>
</organism>
<evidence type="ECO:0000256" key="2">
    <source>
        <dbReference type="SAM" id="SignalP"/>
    </source>
</evidence>
<feature type="signal peptide" evidence="2">
    <location>
        <begin position="1"/>
        <end position="22"/>
    </location>
</feature>
<protein>
    <submittedName>
        <fullName evidence="4">Caspase family protein</fullName>
    </submittedName>
</protein>
<dbReference type="PANTHER" id="PTHR22576">
    <property type="entry name" value="MUCOSA ASSOCIATED LYMPHOID TISSUE LYMPHOMA TRANSLOCATION PROTEIN 1/PARACASPASE"/>
    <property type="match status" value="1"/>
</dbReference>
<keyword evidence="5" id="KW-1185">Reference proteome</keyword>
<accession>A0A9X1YBT2</accession>
<dbReference type="InterPro" id="IPR011600">
    <property type="entry name" value="Pept_C14_caspase"/>
</dbReference>
<feature type="compositionally biased region" description="Pro residues" evidence="1">
    <location>
        <begin position="273"/>
        <end position="282"/>
    </location>
</feature>
<dbReference type="RefSeq" id="WP_248669925.1">
    <property type="nucleotide sequence ID" value="NZ_JALPRX010000155.1"/>
</dbReference>
<feature type="region of interest" description="Disordered" evidence="1">
    <location>
        <begin position="273"/>
        <end position="311"/>
    </location>
</feature>
<dbReference type="GO" id="GO:0006508">
    <property type="term" value="P:proteolysis"/>
    <property type="evidence" value="ECO:0007669"/>
    <property type="project" value="InterPro"/>
</dbReference>
<dbReference type="AlphaFoldDB" id="A0A9X1YBT2"/>
<feature type="chain" id="PRO_5040873618" evidence="2">
    <location>
        <begin position="23"/>
        <end position="483"/>
    </location>
</feature>
<proteinExistence type="predicted"/>
<evidence type="ECO:0000259" key="3">
    <source>
        <dbReference type="PROSITE" id="PS50208"/>
    </source>
</evidence>
<dbReference type="Pfam" id="PF00656">
    <property type="entry name" value="Peptidase_C14"/>
    <property type="match status" value="1"/>
</dbReference>
<feature type="domain" description="Caspase family p20" evidence="3">
    <location>
        <begin position="36"/>
        <end position="169"/>
    </location>
</feature>
<sequence>MRWLLVVCLALLPLGTPVPAMAQGAGAQPGDSQPVGRRVALVVGIGAYERQSRLLSTPNDARSMGATLQALGFELVGGGPLVDPDKQGFEQAIRAFGDAARGAEAALFYFSGHGTQVDGRNWMVPPRGNARTPQDLPFEFVDVGLVLNVLQGAAPRLGFVILDACRSNPFRPGTTRDSRQGLAPMQAPPGMVIAYAAEPDQNSLDGGNAALNSPYTAQLLRAIRTPGLDLFRVFNTAALRTREQTRRFQSPWVSFSPIEADFYFMPRGLDPARLPPLPPLSPNQPGAAPETGPGTPPGSGAPDSPAAPVRDPSFLLVNRTGRPIAELRASLSTNDNWGAERLGGTPLAAGARTPVQLPRGSCEVDLQARFAGAPQIEAMRVDTCRFATMVLWENGRLLPANPDLAVVNGTARRLRDLRVSLSSDRNWGANRIADGAPLSPGGKVEVRLPHGVTCDVDLRAEFDSGAPVERRVDACAITELRLQ</sequence>
<dbReference type="InterPro" id="IPR001309">
    <property type="entry name" value="Pept_C14_p20"/>
</dbReference>
<dbReference type="Gene3D" id="3.40.50.1460">
    <property type="match status" value="1"/>
</dbReference>
<dbReference type="SUPFAM" id="SSF52129">
    <property type="entry name" value="Caspase-like"/>
    <property type="match status" value="1"/>
</dbReference>
<reference evidence="4" key="1">
    <citation type="submission" date="2022-04" db="EMBL/GenBank/DDBJ databases">
        <title>Roseomonas acroporae sp. nov., isolated from coral Acropora digitifera.</title>
        <authorList>
            <person name="Sun H."/>
        </authorList>
    </citation>
    <scope>NUCLEOTIDE SEQUENCE</scope>
    <source>
        <strain evidence="4">NAR14</strain>
    </source>
</reference>
<dbReference type="InterPro" id="IPR052039">
    <property type="entry name" value="Caspase-related_regulators"/>
</dbReference>
<dbReference type="InterPro" id="IPR029030">
    <property type="entry name" value="Caspase-like_dom_sf"/>
</dbReference>
<name>A0A9X1YBT2_9PROT</name>
<dbReference type="GO" id="GO:0004197">
    <property type="term" value="F:cysteine-type endopeptidase activity"/>
    <property type="evidence" value="ECO:0007669"/>
    <property type="project" value="InterPro"/>
</dbReference>
<comment type="caution">
    <text evidence="4">The sequence shown here is derived from an EMBL/GenBank/DDBJ whole genome shotgun (WGS) entry which is preliminary data.</text>
</comment>
<gene>
    <name evidence="4" type="ORF">M0638_26345</name>
</gene>